<evidence type="ECO:0000313" key="3">
    <source>
        <dbReference type="Proteomes" id="UP001054837"/>
    </source>
</evidence>
<comment type="caution">
    <text evidence="2">The sequence shown here is derived from an EMBL/GenBank/DDBJ whole genome shotgun (WGS) entry which is preliminary data.</text>
</comment>
<keyword evidence="3" id="KW-1185">Reference proteome</keyword>
<gene>
    <name evidence="2" type="ORF">CDAR_24661</name>
</gene>
<evidence type="ECO:0000256" key="1">
    <source>
        <dbReference type="SAM" id="SignalP"/>
    </source>
</evidence>
<organism evidence="2 3">
    <name type="scientific">Caerostris darwini</name>
    <dbReference type="NCBI Taxonomy" id="1538125"/>
    <lineage>
        <taxon>Eukaryota</taxon>
        <taxon>Metazoa</taxon>
        <taxon>Ecdysozoa</taxon>
        <taxon>Arthropoda</taxon>
        <taxon>Chelicerata</taxon>
        <taxon>Arachnida</taxon>
        <taxon>Araneae</taxon>
        <taxon>Araneomorphae</taxon>
        <taxon>Entelegynae</taxon>
        <taxon>Araneoidea</taxon>
        <taxon>Araneidae</taxon>
        <taxon>Caerostris</taxon>
    </lineage>
</organism>
<accession>A0AAV4QAA5</accession>
<sequence length="125" mass="14559">MLVWYFILLAKYFLFLRKDIEKIKGKEQTAKLIRHDFAEAYVQVRINLEGRIVTEKKIAVVEKEIGSCCVLTKPEKGPLSGDDAGSRSSRDEVDVCLYARLINSEFRYRSSEELFPAHRVHYYPN</sequence>
<dbReference type="Proteomes" id="UP001054837">
    <property type="component" value="Unassembled WGS sequence"/>
</dbReference>
<proteinExistence type="predicted"/>
<feature type="signal peptide" evidence="1">
    <location>
        <begin position="1"/>
        <end position="17"/>
    </location>
</feature>
<keyword evidence="1" id="KW-0732">Signal</keyword>
<dbReference type="AlphaFoldDB" id="A0AAV4QAA5"/>
<reference evidence="2 3" key="1">
    <citation type="submission" date="2021-06" db="EMBL/GenBank/DDBJ databases">
        <title>Caerostris darwini draft genome.</title>
        <authorList>
            <person name="Kono N."/>
            <person name="Arakawa K."/>
        </authorList>
    </citation>
    <scope>NUCLEOTIDE SEQUENCE [LARGE SCALE GENOMIC DNA]</scope>
</reference>
<protein>
    <submittedName>
        <fullName evidence="2">Uncharacterized protein</fullName>
    </submittedName>
</protein>
<dbReference type="EMBL" id="BPLQ01004168">
    <property type="protein sequence ID" value="GIY06040.1"/>
    <property type="molecule type" value="Genomic_DNA"/>
</dbReference>
<feature type="chain" id="PRO_5043708252" evidence="1">
    <location>
        <begin position="18"/>
        <end position="125"/>
    </location>
</feature>
<name>A0AAV4QAA5_9ARAC</name>
<evidence type="ECO:0000313" key="2">
    <source>
        <dbReference type="EMBL" id="GIY06040.1"/>
    </source>
</evidence>